<keyword evidence="2" id="KW-1185">Reference proteome</keyword>
<gene>
    <name evidence="1" type="ORF">KSF_067310</name>
</gene>
<dbReference type="EMBL" id="BNJK01000001">
    <property type="protein sequence ID" value="GHO96683.1"/>
    <property type="molecule type" value="Genomic_DNA"/>
</dbReference>
<dbReference type="Proteomes" id="UP000597444">
    <property type="component" value="Unassembled WGS sequence"/>
</dbReference>
<comment type="caution">
    <text evidence="1">The sequence shown here is derived from an EMBL/GenBank/DDBJ whole genome shotgun (WGS) entry which is preliminary data.</text>
</comment>
<evidence type="ECO:0000313" key="2">
    <source>
        <dbReference type="Proteomes" id="UP000597444"/>
    </source>
</evidence>
<evidence type="ECO:0000313" key="1">
    <source>
        <dbReference type="EMBL" id="GHO96683.1"/>
    </source>
</evidence>
<name>A0A8J3N5N6_9CHLR</name>
<proteinExistence type="predicted"/>
<reference evidence="1" key="1">
    <citation type="submission" date="2020-10" db="EMBL/GenBank/DDBJ databases">
        <title>Taxonomic study of unclassified bacteria belonging to the class Ktedonobacteria.</title>
        <authorList>
            <person name="Yabe S."/>
            <person name="Wang C.M."/>
            <person name="Zheng Y."/>
            <person name="Sakai Y."/>
            <person name="Cavaletti L."/>
            <person name="Monciardini P."/>
            <person name="Donadio S."/>
        </authorList>
    </citation>
    <scope>NUCLEOTIDE SEQUENCE</scope>
    <source>
        <strain evidence="1">ID150040</strain>
    </source>
</reference>
<organism evidence="1 2">
    <name type="scientific">Reticulibacter mediterranei</name>
    <dbReference type="NCBI Taxonomy" id="2778369"/>
    <lineage>
        <taxon>Bacteria</taxon>
        <taxon>Bacillati</taxon>
        <taxon>Chloroflexota</taxon>
        <taxon>Ktedonobacteria</taxon>
        <taxon>Ktedonobacterales</taxon>
        <taxon>Reticulibacteraceae</taxon>
        <taxon>Reticulibacter</taxon>
    </lineage>
</organism>
<accession>A0A8J3N5N6</accession>
<dbReference type="AlphaFoldDB" id="A0A8J3N5N6"/>
<dbReference type="RefSeq" id="WP_220207289.1">
    <property type="nucleotide sequence ID" value="NZ_BNJK01000001.1"/>
</dbReference>
<sequence>MSNMILDATQLIKMSQSQLDELFRTSPAGDVPRGEGDGTAIIDPGTELADIAAKFVHIFAWKGKVFDPETGQLRNEISPLGIRAIVANVYKGKSWFDGEECIVLDYSQTSLVAHWIRDEIRMVAPGLYLGIVFWDKAKLLNFALAFPQ</sequence>
<protein>
    <submittedName>
        <fullName evidence="1">Uncharacterized protein</fullName>
    </submittedName>
</protein>